<sequence length="68" mass="7631">MGGPRVLGWVAGVAGCRLRVLKVLYQTQICLIWENEISSHLSHVLPVYLRPVSCRQVTWAGDNHHPLV</sequence>
<proteinExistence type="predicted"/>
<accession>A0A5B7FXG5</accession>
<protein>
    <submittedName>
        <fullName evidence="1">Uncharacterized protein</fullName>
    </submittedName>
</protein>
<name>A0A5B7FXG5_PORTR</name>
<keyword evidence="2" id="KW-1185">Reference proteome</keyword>
<gene>
    <name evidence="1" type="ORF">E2C01_043844</name>
</gene>
<dbReference type="Proteomes" id="UP000324222">
    <property type="component" value="Unassembled WGS sequence"/>
</dbReference>
<reference evidence="1 2" key="1">
    <citation type="submission" date="2019-05" db="EMBL/GenBank/DDBJ databases">
        <title>Another draft genome of Portunus trituberculatus and its Hox gene families provides insights of decapod evolution.</title>
        <authorList>
            <person name="Jeong J.-H."/>
            <person name="Song I."/>
            <person name="Kim S."/>
            <person name="Choi T."/>
            <person name="Kim D."/>
            <person name="Ryu S."/>
            <person name="Kim W."/>
        </authorList>
    </citation>
    <scope>NUCLEOTIDE SEQUENCE [LARGE SCALE GENOMIC DNA]</scope>
    <source>
        <tissue evidence="1">Muscle</tissue>
    </source>
</reference>
<dbReference type="EMBL" id="VSRR010009237">
    <property type="protein sequence ID" value="MPC50025.1"/>
    <property type="molecule type" value="Genomic_DNA"/>
</dbReference>
<comment type="caution">
    <text evidence="1">The sequence shown here is derived from an EMBL/GenBank/DDBJ whole genome shotgun (WGS) entry which is preliminary data.</text>
</comment>
<dbReference type="AlphaFoldDB" id="A0A5B7FXG5"/>
<evidence type="ECO:0000313" key="2">
    <source>
        <dbReference type="Proteomes" id="UP000324222"/>
    </source>
</evidence>
<organism evidence="1 2">
    <name type="scientific">Portunus trituberculatus</name>
    <name type="common">Swimming crab</name>
    <name type="synonym">Neptunus trituberculatus</name>
    <dbReference type="NCBI Taxonomy" id="210409"/>
    <lineage>
        <taxon>Eukaryota</taxon>
        <taxon>Metazoa</taxon>
        <taxon>Ecdysozoa</taxon>
        <taxon>Arthropoda</taxon>
        <taxon>Crustacea</taxon>
        <taxon>Multicrustacea</taxon>
        <taxon>Malacostraca</taxon>
        <taxon>Eumalacostraca</taxon>
        <taxon>Eucarida</taxon>
        <taxon>Decapoda</taxon>
        <taxon>Pleocyemata</taxon>
        <taxon>Brachyura</taxon>
        <taxon>Eubrachyura</taxon>
        <taxon>Portunoidea</taxon>
        <taxon>Portunidae</taxon>
        <taxon>Portuninae</taxon>
        <taxon>Portunus</taxon>
    </lineage>
</organism>
<dbReference type="PROSITE" id="PS51257">
    <property type="entry name" value="PROKAR_LIPOPROTEIN"/>
    <property type="match status" value="1"/>
</dbReference>
<evidence type="ECO:0000313" key="1">
    <source>
        <dbReference type="EMBL" id="MPC50025.1"/>
    </source>
</evidence>